<evidence type="ECO:0000256" key="1">
    <source>
        <dbReference type="SAM" id="Phobius"/>
    </source>
</evidence>
<keyword evidence="1" id="KW-1133">Transmembrane helix</keyword>
<feature type="transmembrane region" description="Helical" evidence="1">
    <location>
        <begin position="43"/>
        <end position="68"/>
    </location>
</feature>
<reference evidence="2" key="2">
    <citation type="submission" date="2024-01" db="EMBL/GenBank/DDBJ databases">
        <authorList>
            <person name="Macesic N."/>
        </authorList>
    </citation>
    <scope>NUCLEOTIDE SEQUENCE</scope>
    <source>
        <strain evidence="2">CPO071</strain>
    </source>
</reference>
<organism evidence="2 3">
    <name type="scientific">Klebsiella variicola</name>
    <dbReference type="NCBI Taxonomy" id="244366"/>
    <lineage>
        <taxon>Bacteria</taxon>
        <taxon>Pseudomonadati</taxon>
        <taxon>Pseudomonadota</taxon>
        <taxon>Gammaproteobacteria</taxon>
        <taxon>Enterobacterales</taxon>
        <taxon>Enterobacteriaceae</taxon>
        <taxon>Klebsiella/Raoultella group</taxon>
        <taxon>Klebsiella</taxon>
        <taxon>Klebsiella pneumoniae complex</taxon>
    </lineage>
</organism>
<dbReference type="KEGG" id="kvq:SP68_16800"/>
<dbReference type="RefSeq" id="WP_032731756.1">
    <property type="nucleotide sequence ID" value="NZ_AP024592.1"/>
</dbReference>
<dbReference type="AlphaFoldDB" id="A0AAW9PKV4"/>
<keyword evidence="1" id="KW-0812">Transmembrane</keyword>
<proteinExistence type="predicted"/>
<feature type="transmembrane region" description="Helical" evidence="1">
    <location>
        <begin position="80"/>
        <end position="104"/>
    </location>
</feature>
<evidence type="ECO:0008006" key="4">
    <source>
        <dbReference type="Google" id="ProtNLM"/>
    </source>
</evidence>
<reference evidence="2" key="1">
    <citation type="journal article" date="2023" name="Nat. Commun.">
        <title>Genomic dissection of endemic carbapenem resistance reveals metallo-beta-lactamase dissemination through clonal, plasmid and integron transfer.</title>
        <authorList>
            <person name="Macesic N."/>
            <person name="Hawkey J."/>
            <person name="Vezina B."/>
            <person name="Wisniewski J.A."/>
            <person name="Cottingham H."/>
            <person name="Blakeway L.V."/>
            <person name="Harshegyi T."/>
            <person name="Pragastis K."/>
            <person name="Badoordeen G.Z."/>
            <person name="Dennison A."/>
            <person name="Spelman D.W."/>
            <person name="Jenney A.W.J."/>
            <person name="Peleg A.Y."/>
        </authorList>
    </citation>
    <scope>NUCLEOTIDE SEQUENCE</scope>
    <source>
        <strain evidence="2">CPO071</strain>
    </source>
</reference>
<dbReference type="GeneID" id="93275457"/>
<dbReference type="Proteomes" id="UP001176846">
    <property type="component" value="Unassembled WGS sequence"/>
</dbReference>
<dbReference type="EMBL" id="JARTTN020000001">
    <property type="protein sequence ID" value="MEC6059740.1"/>
    <property type="molecule type" value="Genomic_DNA"/>
</dbReference>
<evidence type="ECO:0000313" key="2">
    <source>
        <dbReference type="EMBL" id="MEC6059740.1"/>
    </source>
</evidence>
<sequence length="129" mass="12617">MKELSIMEMDYVSGAADTPGWGTGYIWDFSSAQSAITSLANNLFQAGAGLIIGGVGGTLGGMATGAAIGGNTGGNLGFGLIGALGGAIVGGIAGLVGGLTAGLFGGFDTVFQIAEDVLYAAFNGTFVLW</sequence>
<comment type="caution">
    <text evidence="2">The sequence shown here is derived from an EMBL/GenBank/DDBJ whole genome shotgun (WGS) entry which is preliminary data.</text>
</comment>
<evidence type="ECO:0000313" key="3">
    <source>
        <dbReference type="Proteomes" id="UP001176846"/>
    </source>
</evidence>
<keyword evidence="1" id="KW-0472">Membrane</keyword>
<gene>
    <name evidence="2" type="ORF">QAB22_024915</name>
</gene>
<name>A0AAW9PKV4_KLEVA</name>
<accession>A0AAW9PKV4</accession>
<protein>
    <recommendedName>
        <fullName evidence="4">Colicin V</fullName>
    </recommendedName>
</protein>